<dbReference type="Pfam" id="PF01266">
    <property type="entry name" value="DAO"/>
    <property type="match status" value="1"/>
</dbReference>
<dbReference type="InterPro" id="IPR038010">
    <property type="entry name" value="YhfW_C"/>
</dbReference>
<dbReference type="GO" id="GO:0016705">
    <property type="term" value="F:oxidoreductase activity, acting on paired donors, with incorporation or reduction of molecular oxygen"/>
    <property type="evidence" value="ECO:0007669"/>
    <property type="project" value="UniProtKB-ARBA"/>
</dbReference>
<evidence type="ECO:0000313" key="9">
    <source>
        <dbReference type="Proteomes" id="UP000530234"/>
    </source>
</evidence>
<accession>A0A7W3T3K7</accession>
<dbReference type="PRINTS" id="PR00162">
    <property type="entry name" value="RIESKE"/>
</dbReference>
<keyword evidence="4" id="KW-0411">Iron-sulfur</keyword>
<dbReference type="FunFam" id="2.102.10.10:FF:000014">
    <property type="entry name" value="Oxidoreductase, FAD dependent"/>
    <property type="match status" value="1"/>
</dbReference>
<dbReference type="Pfam" id="PF00355">
    <property type="entry name" value="Rieske"/>
    <property type="match status" value="1"/>
</dbReference>
<evidence type="ECO:0000256" key="1">
    <source>
        <dbReference type="ARBA" id="ARBA00022714"/>
    </source>
</evidence>
<dbReference type="CDD" id="cd03477">
    <property type="entry name" value="Rieske_YhfW_C"/>
    <property type="match status" value="1"/>
</dbReference>
<dbReference type="InterPro" id="IPR006076">
    <property type="entry name" value="FAD-dep_OxRdtase"/>
</dbReference>
<sequence>MTPGAGAGPAERSWWIETAPGTPRPPLAASERPRVDTVVLGAGMAGLCTARELARSGREVLVLEADRVAAGVTGHTSAKVTALQGLRYSELRDRHGPGTARLYADAHRRAVERIAEITDELSIDCDLVRRPALTWAETPDTEKAVRAEAEAAREAGLPVTLLDGPGTADTGLPFPVRAAVRLDDQIAFHPRAWLLAVAEDIERHGGRIVEHTRAVELHEGDPCRVVAENGAEVTARHVVIATHYPVFDRAMLFGRLEAKREWVIGARIPVDSAPAAMALTPDHGTRSVRTAPLPDGPEDRCLLILTGEKFLPGDGPMAPRVHRLEEWLRERFPAAEETHRWATQDTFGTDGVPFIGPFHPGARNTFVATGFNAWGMTGGVVAGDLLAALVRGDEEPPPWTEMHDPRRLHPLREAGSALGLQATVARHFVGDRLRPAEAGSVDDLAPGTGALIRVGGAKAAVYRDPAGTVHALSARCTHLGCLVHFNEVETAWECPCHGSRFDIDGAVVQGPATKPLEPRDLDVPSGAEDGTDGEPGEPEYLDEPGPGPADRA</sequence>
<dbReference type="SUPFAM" id="SSF51905">
    <property type="entry name" value="FAD/NAD(P)-binding domain"/>
    <property type="match status" value="1"/>
</dbReference>
<dbReference type="GO" id="GO:0046872">
    <property type="term" value="F:metal ion binding"/>
    <property type="evidence" value="ECO:0007669"/>
    <property type="project" value="UniProtKB-KW"/>
</dbReference>
<feature type="compositionally biased region" description="Acidic residues" evidence="6">
    <location>
        <begin position="529"/>
        <end position="542"/>
    </location>
</feature>
<evidence type="ECO:0000259" key="7">
    <source>
        <dbReference type="PROSITE" id="PS51296"/>
    </source>
</evidence>
<dbReference type="InterPro" id="IPR036188">
    <property type="entry name" value="FAD/NAD-bd_sf"/>
</dbReference>
<evidence type="ECO:0000256" key="4">
    <source>
        <dbReference type="ARBA" id="ARBA00023014"/>
    </source>
</evidence>
<dbReference type="InterPro" id="IPR005805">
    <property type="entry name" value="Rieske_Fe-S_prot_C"/>
</dbReference>
<keyword evidence="3" id="KW-0408">Iron</keyword>
<keyword evidence="2" id="KW-0479">Metal-binding</keyword>
<feature type="region of interest" description="Disordered" evidence="6">
    <location>
        <begin position="1"/>
        <end position="30"/>
    </location>
</feature>
<comment type="caution">
    <text evidence="8">The sequence shown here is derived from an EMBL/GenBank/DDBJ whole genome shotgun (WGS) entry which is preliminary data.</text>
</comment>
<dbReference type="RefSeq" id="WP_182663660.1">
    <property type="nucleotide sequence ID" value="NZ_VKHS01000261.1"/>
</dbReference>
<dbReference type="EMBL" id="VKHS01000261">
    <property type="protein sequence ID" value="MBB0230324.1"/>
    <property type="molecule type" value="Genomic_DNA"/>
</dbReference>
<dbReference type="GO" id="GO:0051537">
    <property type="term" value="F:2 iron, 2 sulfur cluster binding"/>
    <property type="evidence" value="ECO:0007669"/>
    <property type="project" value="UniProtKB-KW"/>
</dbReference>
<keyword evidence="1" id="KW-0001">2Fe-2S</keyword>
<evidence type="ECO:0000256" key="5">
    <source>
        <dbReference type="ARBA" id="ARBA00023157"/>
    </source>
</evidence>
<dbReference type="GO" id="GO:0016020">
    <property type="term" value="C:membrane"/>
    <property type="evidence" value="ECO:0007669"/>
    <property type="project" value="InterPro"/>
</dbReference>
<keyword evidence="5" id="KW-1015">Disulfide bond</keyword>
<dbReference type="Gene3D" id="2.102.10.10">
    <property type="entry name" value="Rieske [2Fe-2S] iron-sulphur domain"/>
    <property type="match status" value="1"/>
</dbReference>
<dbReference type="SUPFAM" id="SSF50022">
    <property type="entry name" value="ISP domain"/>
    <property type="match status" value="1"/>
</dbReference>
<feature type="region of interest" description="Disordered" evidence="6">
    <location>
        <begin position="510"/>
        <end position="552"/>
    </location>
</feature>
<feature type="domain" description="Rieske" evidence="7">
    <location>
        <begin position="436"/>
        <end position="530"/>
    </location>
</feature>
<keyword evidence="9" id="KW-1185">Reference proteome</keyword>
<gene>
    <name evidence="8" type="ORF">FOE67_12580</name>
</gene>
<evidence type="ECO:0000256" key="3">
    <source>
        <dbReference type="ARBA" id="ARBA00023004"/>
    </source>
</evidence>
<evidence type="ECO:0000256" key="2">
    <source>
        <dbReference type="ARBA" id="ARBA00022723"/>
    </source>
</evidence>
<organism evidence="8 9">
    <name type="scientific">Streptomyces calidiresistens</name>
    <dbReference type="NCBI Taxonomy" id="1485586"/>
    <lineage>
        <taxon>Bacteria</taxon>
        <taxon>Bacillati</taxon>
        <taxon>Actinomycetota</taxon>
        <taxon>Actinomycetes</taxon>
        <taxon>Kitasatosporales</taxon>
        <taxon>Streptomycetaceae</taxon>
        <taxon>Streptomyces</taxon>
    </lineage>
</organism>
<dbReference type="PANTHER" id="PTHR13847:SF274">
    <property type="entry name" value="RIESKE 2FE-2S IRON-SULFUR PROTEIN YHFW-RELATED"/>
    <property type="match status" value="1"/>
</dbReference>
<reference evidence="9" key="1">
    <citation type="submission" date="2019-10" db="EMBL/GenBank/DDBJ databases">
        <title>Streptomyces sp. nov., a novel actinobacterium isolated from alkaline environment.</title>
        <authorList>
            <person name="Golinska P."/>
        </authorList>
    </citation>
    <scope>NUCLEOTIDE SEQUENCE [LARGE SCALE GENOMIC DNA]</scope>
    <source>
        <strain evidence="9">DSM 42108</strain>
    </source>
</reference>
<dbReference type="Gene3D" id="3.50.50.60">
    <property type="entry name" value="FAD/NAD(P)-binding domain"/>
    <property type="match status" value="1"/>
</dbReference>
<name>A0A7W3T3K7_9ACTN</name>
<evidence type="ECO:0000313" key="8">
    <source>
        <dbReference type="EMBL" id="MBB0230324.1"/>
    </source>
</evidence>
<dbReference type="PANTHER" id="PTHR13847">
    <property type="entry name" value="SARCOSINE DEHYDROGENASE-RELATED"/>
    <property type="match status" value="1"/>
</dbReference>
<dbReference type="PROSITE" id="PS51296">
    <property type="entry name" value="RIESKE"/>
    <property type="match status" value="1"/>
</dbReference>
<dbReference type="InterPro" id="IPR036922">
    <property type="entry name" value="Rieske_2Fe-2S_sf"/>
</dbReference>
<proteinExistence type="predicted"/>
<dbReference type="GO" id="GO:0004497">
    <property type="term" value="F:monooxygenase activity"/>
    <property type="evidence" value="ECO:0007669"/>
    <property type="project" value="UniProtKB-ARBA"/>
</dbReference>
<protein>
    <submittedName>
        <fullName evidence="8">FAD-dependent oxidoreductase</fullName>
    </submittedName>
</protein>
<dbReference type="InterPro" id="IPR017941">
    <property type="entry name" value="Rieske_2Fe-2S"/>
</dbReference>
<dbReference type="GO" id="GO:0005737">
    <property type="term" value="C:cytoplasm"/>
    <property type="evidence" value="ECO:0007669"/>
    <property type="project" value="TreeGrafter"/>
</dbReference>
<dbReference type="Gene3D" id="3.30.9.10">
    <property type="entry name" value="D-Amino Acid Oxidase, subunit A, domain 2"/>
    <property type="match status" value="1"/>
</dbReference>
<dbReference type="Proteomes" id="UP000530234">
    <property type="component" value="Unassembled WGS sequence"/>
</dbReference>
<dbReference type="AlphaFoldDB" id="A0A7W3T3K7"/>
<evidence type="ECO:0000256" key="6">
    <source>
        <dbReference type="SAM" id="MobiDB-lite"/>
    </source>
</evidence>